<keyword evidence="12" id="KW-1185">Reference proteome</keyword>
<name>A0AAV1YZE8_9ARAC</name>
<comment type="caution">
    <text evidence="11">The sequence shown here is derived from an EMBL/GenBank/DDBJ whole genome shotgun (WGS) entry which is preliminary data.</text>
</comment>
<evidence type="ECO:0000259" key="10">
    <source>
        <dbReference type="PROSITE" id="PS50262"/>
    </source>
</evidence>
<dbReference type="PRINTS" id="PR00237">
    <property type="entry name" value="GPCRRHODOPSN"/>
</dbReference>
<keyword evidence="7" id="KW-0675">Receptor</keyword>
<keyword evidence="5" id="KW-0297">G-protein coupled receptor</keyword>
<dbReference type="SUPFAM" id="SSF81321">
    <property type="entry name" value="Family A G protein-coupled receptor-like"/>
    <property type="match status" value="1"/>
</dbReference>
<comment type="similarity">
    <text evidence="2">Belongs to the G-protein coupled receptor 1 family.</text>
</comment>
<dbReference type="InterPro" id="IPR017452">
    <property type="entry name" value="GPCR_Rhodpsn_7TM"/>
</dbReference>
<keyword evidence="4 9" id="KW-1133">Transmembrane helix</keyword>
<evidence type="ECO:0000256" key="4">
    <source>
        <dbReference type="ARBA" id="ARBA00022989"/>
    </source>
</evidence>
<dbReference type="InterPro" id="IPR000276">
    <property type="entry name" value="GPCR_Rhodpsn"/>
</dbReference>
<keyword evidence="8" id="KW-0807">Transducer</keyword>
<evidence type="ECO:0000256" key="7">
    <source>
        <dbReference type="ARBA" id="ARBA00023170"/>
    </source>
</evidence>
<dbReference type="Pfam" id="PF00001">
    <property type="entry name" value="7tm_1"/>
    <property type="match status" value="1"/>
</dbReference>
<dbReference type="GO" id="GO:0016020">
    <property type="term" value="C:membrane"/>
    <property type="evidence" value="ECO:0007669"/>
    <property type="project" value="UniProtKB-SubCell"/>
</dbReference>
<dbReference type="PROSITE" id="PS50262">
    <property type="entry name" value="G_PROTEIN_RECEP_F1_2"/>
    <property type="match status" value="1"/>
</dbReference>
<evidence type="ECO:0000256" key="6">
    <source>
        <dbReference type="ARBA" id="ARBA00023136"/>
    </source>
</evidence>
<keyword evidence="6 9" id="KW-0472">Membrane</keyword>
<evidence type="ECO:0000256" key="9">
    <source>
        <dbReference type="SAM" id="Phobius"/>
    </source>
</evidence>
<reference evidence="11 12" key="1">
    <citation type="submission" date="2024-04" db="EMBL/GenBank/DDBJ databases">
        <authorList>
            <person name="Rising A."/>
            <person name="Reimegard J."/>
            <person name="Sonavane S."/>
            <person name="Akerstrom W."/>
            <person name="Nylinder S."/>
            <person name="Hedman E."/>
            <person name="Kallberg Y."/>
        </authorList>
    </citation>
    <scope>NUCLEOTIDE SEQUENCE [LARGE SCALE GENOMIC DNA]</scope>
</reference>
<gene>
    <name evidence="11" type="ORF">LARSCL_LOCUS1973</name>
</gene>
<evidence type="ECO:0000313" key="12">
    <source>
        <dbReference type="Proteomes" id="UP001497382"/>
    </source>
</evidence>
<proteinExistence type="inferred from homology"/>
<feature type="transmembrane region" description="Helical" evidence="9">
    <location>
        <begin position="25"/>
        <end position="46"/>
    </location>
</feature>
<evidence type="ECO:0000256" key="3">
    <source>
        <dbReference type="ARBA" id="ARBA00022692"/>
    </source>
</evidence>
<accession>A0AAV1YZE8</accession>
<feature type="domain" description="G-protein coupled receptors family 1 profile" evidence="10">
    <location>
        <begin position="37"/>
        <end position="156"/>
    </location>
</feature>
<feature type="transmembrane region" description="Helical" evidence="9">
    <location>
        <begin position="88"/>
        <end position="114"/>
    </location>
</feature>
<dbReference type="AlphaFoldDB" id="A0AAV1YZE8"/>
<organism evidence="11 12">
    <name type="scientific">Larinioides sclopetarius</name>
    <dbReference type="NCBI Taxonomy" id="280406"/>
    <lineage>
        <taxon>Eukaryota</taxon>
        <taxon>Metazoa</taxon>
        <taxon>Ecdysozoa</taxon>
        <taxon>Arthropoda</taxon>
        <taxon>Chelicerata</taxon>
        <taxon>Arachnida</taxon>
        <taxon>Araneae</taxon>
        <taxon>Araneomorphae</taxon>
        <taxon>Entelegynae</taxon>
        <taxon>Araneoidea</taxon>
        <taxon>Araneidae</taxon>
        <taxon>Larinioides</taxon>
    </lineage>
</organism>
<evidence type="ECO:0000313" key="11">
    <source>
        <dbReference type="EMBL" id="CAL1264330.1"/>
    </source>
</evidence>
<keyword evidence="3 9" id="KW-0812">Transmembrane</keyword>
<protein>
    <recommendedName>
        <fullName evidence="10">G-protein coupled receptors family 1 profile domain-containing protein</fullName>
    </recommendedName>
</protein>
<dbReference type="EMBL" id="CAXIEN010000013">
    <property type="protein sequence ID" value="CAL1264330.1"/>
    <property type="molecule type" value="Genomic_DNA"/>
</dbReference>
<dbReference type="GO" id="GO:0004930">
    <property type="term" value="F:G protein-coupled receptor activity"/>
    <property type="evidence" value="ECO:0007669"/>
    <property type="project" value="UniProtKB-KW"/>
</dbReference>
<feature type="non-terminal residue" evidence="11">
    <location>
        <position position="156"/>
    </location>
</feature>
<evidence type="ECO:0000256" key="1">
    <source>
        <dbReference type="ARBA" id="ARBA00004141"/>
    </source>
</evidence>
<evidence type="ECO:0000256" key="5">
    <source>
        <dbReference type="ARBA" id="ARBA00023040"/>
    </source>
</evidence>
<comment type="subcellular location">
    <subcellularLocation>
        <location evidence="1">Membrane</location>
        <topology evidence="1">Multi-pass membrane protein</topology>
    </subcellularLocation>
</comment>
<evidence type="ECO:0000256" key="8">
    <source>
        <dbReference type="ARBA" id="ARBA00023224"/>
    </source>
</evidence>
<sequence>MNSTSNENFSCDVYQSDGIRISLNAALILVITIGGVGNFLLTILVIRNTEMHSVINVLLALMSISDAILSIICAPLDLITVINHEWIFGTRMCCAHAFLLSVLVVQNVTVLVIISIDRYYILIHKKSHLYSCRPIWLILGCFTFSIVVSIPPLFDV</sequence>
<dbReference type="Gene3D" id="1.20.1070.10">
    <property type="entry name" value="Rhodopsin 7-helix transmembrane proteins"/>
    <property type="match status" value="1"/>
</dbReference>
<evidence type="ECO:0000256" key="2">
    <source>
        <dbReference type="ARBA" id="ARBA00010663"/>
    </source>
</evidence>
<feature type="transmembrane region" description="Helical" evidence="9">
    <location>
        <begin position="135"/>
        <end position="154"/>
    </location>
</feature>
<dbReference type="PANTHER" id="PTHR24235">
    <property type="entry name" value="NEUROPEPTIDE Y RECEPTOR"/>
    <property type="match status" value="1"/>
</dbReference>
<dbReference type="Proteomes" id="UP001497382">
    <property type="component" value="Unassembled WGS sequence"/>
</dbReference>
<dbReference type="PANTHER" id="PTHR24235:SF29">
    <property type="entry name" value="GH23382P"/>
    <property type="match status" value="1"/>
</dbReference>
<feature type="transmembrane region" description="Helical" evidence="9">
    <location>
        <begin position="58"/>
        <end position="82"/>
    </location>
</feature>